<feature type="transmembrane region" description="Helical" evidence="1">
    <location>
        <begin position="6"/>
        <end position="30"/>
    </location>
</feature>
<evidence type="ECO:0000313" key="2">
    <source>
        <dbReference type="EMBL" id="DAG00552.1"/>
    </source>
</evidence>
<keyword evidence="1" id="KW-1133">Transmembrane helix</keyword>
<dbReference type="EMBL" id="BK016182">
    <property type="protein sequence ID" value="DAG00552.1"/>
    <property type="molecule type" value="Genomic_DNA"/>
</dbReference>
<keyword evidence="1" id="KW-0812">Transmembrane</keyword>
<evidence type="ECO:0000256" key="1">
    <source>
        <dbReference type="SAM" id="Phobius"/>
    </source>
</evidence>
<name>A0A8S5V1C3_9CAUD</name>
<reference evidence="2" key="1">
    <citation type="journal article" date="2021" name="Proc. Natl. Acad. Sci. U.S.A.">
        <title>A Catalog of Tens of Thousands of Viruses from Human Metagenomes Reveals Hidden Associations with Chronic Diseases.</title>
        <authorList>
            <person name="Tisza M.J."/>
            <person name="Buck C.B."/>
        </authorList>
    </citation>
    <scope>NUCLEOTIDE SEQUENCE</scope>
    <source>
        <strain evidence="2">CtJ2i1</strain>
    </source>
</reference>
<accession>A0A8S5V1C3</accession>
<protein>
    <submittedName>
        <fullName evidence="2">Uncharacterized protein</fullName>
    </submittedName>
</protein>
<organism evidence="2">
    <name type="scientific">Myoviridae sp. ctJ2i1</name>
    <dbReference type="NCBI Taxonomy" id="2825079"/>
    <lineage>
        <taxon>Viruses</taxon>
        <taxon>Duplodnaviria</taxon>
        <taxon>Heunggongvirae</taxon>
        <taxon>Uroviricota</taxon>
        <taxon>Caudoviricetes</taxon>
    </lineage>
</organism>
<keyword evidence="1" id="KW-0472">Membrane</keyword>
<sequence length="32" mass="3403">MYRDIFIIIIASVILAGLVVAGAVLLAPYITL</sequence>
<proteinExistence type="predicted"/>